<evidence type="ECO:0000256" key="1">
    <source>
        <dbReference type="PROSITE-ProRule" id="PRU00023"/>
    </source>
</evidence>
<dbReference type="SMART" id="SM00248">
    <property type="entry name" value="ANK"/>
    <property type="match status" value="1"/>
</dbReference>
<evidence type="ECO:0000313" key="3">
    <source>
        <dbReference type="EMBL" id="CEO59714.1"/>
    </source>
</evidence>
<dbReference type="Gene3D" id="1.25.40.20">
    <property type="entry name" value="Ankyrin repeat-containing domain"/>
    <property type="match status" value="1"/>
</dbReference>
<dbReference type="EMBL" id="CDHK01000004">
    <property type="protein sequence ID" value="CEO59714.1"/>
    <property type="molecule type" value="Genomic_DNA"/>
</dbReference>
<dbReference type="AlphaFoldDB" id="A0A0F7VCL4"/>
<organism evidence="3 4">
    <name type="scientific">Penicillium brasilianum</name>
    <dbReference type="NCBI Taxonomy" id="104259"/>
    <lineage>
        <taxon>Eukaryota</taxon>
        <taxon>Fungi</taxon>
        <taxon>Dikarya</taxon>
        <taxon>Ascomycota</taxon>
        <taxon>Pezizomycotina</taxon>
        <taxon>Eurotiomycetes</taxon>
        <taxon>Eurotiomycetidae</taxon>
        <taxon>Eurotiales</taxon>
        <taxon>Aspergillaceae</taxon>
        <taxon>Penicillium</taxon>
    </lineage>
</organism>
<gene>
    <name evidence="3" type="ORF">PMG11_04380</name>
</gene>
<dbReference type="InterPro" id="IPR002110">
    <property type="entry name" value="Ankyrin_rpt"/>
</dbReference>
<dbReference type="PROSITE" id="PS50297">
    <property type="entry name" value="ANK_REP_REGION"/>
    <property type="match status" value="1"/>
</dbReference>
<sequence>MGRPHAKQNHAPRNPAVQLGISPLSSFFQQLICGRWDKMAEAIGVVSGAITFATVVTQISKSIIQIKDCWGEIRDAPEEMQALIAELEIYNLILRETEQNLSSGPLANFIEMNGHSFQSLEVCKKAAESLQVISKDLVNDLRPSGRLRRSYSSFKIVLQKSKLEKYKSRLSNSIRLLSLSQQCYSIALMQIQPVMVPRVQVKDNTSDKKKQQPGSPSSVVHMSSQKGIYSWRLGLPTWVTSKAFEIQGKRAYGGWQWVFRTYDIRPCGDPVFKLAKDGDLDGLRQVFSSGNVSPFVRDELGMTLLSWACYNNSFEVAGFLLEQGADPNALDDSKMKPISTIGRVMINPPRKSQSIFPLLRLLCQFEDESQDDPWDVLMRSFHRFRGTAEDFIFLQQACCPLFFTISDEQRIRFAINEIGPCLSRNFWNGPSIIRAILNGIHFTTSKFEVISFTLSNFEVPDTSSFWGSTHMITLPHGVAYCMGCTKIDSNWPYNTIKDMAMRHKVYQEWHIIFREMLENGLHIHQTMNGLTLLHAFLDGCFQLSNPLERSLMGKCNEALRALLRDLQGANVNLKEFGETEELILKENGGCIDFQTFGRSRRFVIRLIGFSHGPTPEDWCLWISEPSDEFVGDFWAMIDRRMEMPGGWSEDVPLLF</sequence>
<feature type="compositionally biased region" description="Polar residues" evidence="2">
    <location>
        <begin position="212"/>
        <end position="221"/>
    </location>
</feature>
<reference evidence="4" key="1">
    <citation type="journal article" date="2015" name="Genome Announc.">
        <title>Draft genome sequence of the fungus Penicillium brasilianum MG11.</title>
        <authorList>
            <person name="Horn F."/>
            <person name="Linde J."/>
            <person name="Mattern D.J."/>
            <person name="Walther G."/>
            <person name="Guthke R."/>
            <person name="Brakhage A.A."/>
            <person name="Valiante V."/>
        </authorList>
    </citation>
    <scope>NUCLEOTIDE SEQUENCE [LARGE SCALE GENOMIC DNA]</scope>
    <source>
        <strain evidence="4">MG11</strain>
    </source>
</reference>
<dbReference type="Pfam" id="PF00023">
    <property type="entry name" value="Ank"/>
    <property type="match status" value="1"/>
</dbReference>
<protein>
    <submittedName>
        <fullName evidence="3">Uncharacterized protein</fullName>
    </submittedName>
</protein>
<evidence type="ECO:0000256" key="2">
    <source>
        <dbReference type="SAM" id="MobiDB-lite"/>
    </source>
</evidence>
<name>A0A0F7VCL4_PENBI</name>
<dbReference type="Proteomes" id="UP000042958">
    <property type="component" value="Unassembled WGS sequence"/>
</dbReference>
<keyword evidence="1" id="KW-0040">ANK repeat</keyword>
<feature type="region of interest" description="Disordered" evidence="2">
    <location>
        <begin position="201"/>
        <end position="221"/>
    </location>
</feature>
<dbReference type="InterPro" id="IPR036770">
    <property type="entry name" value="Ankyrin_rpt-contain_sf"/>
</dbReference>
<feature type="compositionally biased region" description="Basic and acidic residues" evidence="2">
    <location>
        <begin position="201"/>
        <end position="210"/>
    </location>
</feature>
<dbReference type="PROSITE" id="PS50088">
    <property type="entry name" value="ANK_REPEAT"/>
    <property type="match status" value="1"/>
</dbReference>
<evidence type="ECO:0000313" key="4">
    <source>
        <dbReference type="Proteomes" id="UP000042958"/>
    </source>
</evidence>
<accession>A0A0F7VCL4</accession>
<keyword evidence="4" id="KW-1185">Reference proteome</keyword>
<dbReference type="OrthoDB" id="3200163at2759"/>
<feature type="repeat" description="ANK" evidence="1">
    <location>
        <begin position="300"/>
        <end position="332"/>
    </location>
</feature>
<dbReference type="SUPFAM" id="SSF48403">
    <property type="entry name" value="Ankyrin repeat"/>
    <property type="match status" value="1"/>
</dbReference>
<proteinExistence type="predicted"/>